<accession>G3UDG9</accession>
<name>G3UDG9_LOXAF</name>
<organism evidence="1 2">
    <name type="scientific">Loxodonta africana</name>
    <name type="common">African elephant</name>
    <dbReference type="NCBI Taxonomy" id="9785"/>
    <lineage>
        <taxon>Eukaryota</taxon>
        <taxon>Metazoa</taxon>
        <taxon>Chordata</taxon>
        <taxon>Craniata</taxon>
        <taxon>Vertebrata</taxon>
        <taxon>Euteleostomi</taxon>
        <taxon>Mammalia</taxon>
        <taxon>Eutheria</taxon>
        <taxon>Afrotheria</taxon>
        <taxon>Proboscidea</taxon>
        <taxon>Elephantidae</taxon>
        <taxon>Loxodonta</taxon>
    </lineage>
</organism>
<protein>
    <submittedName>
        <fullName evidence="1">Uncharacterized protein</fullName>
    </submittedName>
</protein>
<sequence>GGEGGLREEPAGAQGPGFATRLQSFCAFLAFHHFFSVSDDHGNKDLESAG</sequence>
<dbReference type="InParanoid" id="G3UDG9"/>
<reference evidence="1" key="2">
    <citation type="submission" date="2025-08" db="UniProtKB">
        <authorList>
            <consortium name="Ensembl"/>
        </authorList>
    </citation>
    <scope>IDENTIFICATION</scope>
    <source>
        <strain evidence="1">Isolate ISIS603380</strain>
    </source>
</reference>
<dbReference type="AlphaFoldDB" id="G3UDG9"/>
<evidence type="ECO:0000313" key="1">
    <source>
        <dbReference type="Ensembl" id="ENSLAFP00000025877.1"/>
    </source>
</evidence>
<reference evidence="1 2" key="1">
    <citation type="submission" date="2009-06" db="EMBL/GenBank/DDBJ databases">
        <title>The Genome Sequence of Loxodonta africana (African elephant).</title>
        <authorList>
            <person name="Di Palma F."/>
            <person name="Heiman D."/>
            <person name="Young S."/>
            <person name="Johnson J."/>
            <person name="Lander E.S."/>
            <person name="Lindblad-Toh K."/>
        </authorList>
    </citation>
    <scope>NUCLEOTIDE SEQUENCE [LARGE SCALE GENOMIC DNA]</scope>
    <source>
        <strain evidence="1 2">Isolate ISIS603380</strain>
    </source>
</reference>
<dbReference type="Proteomes" id="UP000007646">
    <property type="component" value="Unassembled WGS sequence"/>
</dbReference>
<keyword evidence="2" id="KW-1185">Reference proteome</keyword>
<proteinExistence type="predicted"/>
<dbReference type="Ensembl" id="ENSLAFT00000034912.1">
    <property type="protein sequence ID" value="ENSLAFP00000025877.1"/>
    <property type="gene ID" value="ENSLAFG00000026337.1"/>
</dbReference>
<reference evidence="1" key="3">
    <citation type="submission" date="2025-09" db="UniProtKB">
        <authorList>
            <consortium name="Ensembl"/>
        </authorList>
    </citation>
    <scope>IDENTIFICATION</scope>
    <source>
        <strain evidence="1">Isolate ISIS603380</strain>
    </source>
</reference>
<dbReference type="HOGENOM" id="CLU_3129501_0_0_1"/>
<evidence type="ECO:0000313" key="2">
    <source>
        <dbReference type="Proteomes" id="UP000007646"/>
    </source>
</evidence>